<keyword evidence="1" id="KW-1133">Transmembrane helix</keyword>
<evidence type="ECO:0000313" key="2">
    <source>
        <dbReference type="EMBL" id="AXA34810.1"/>
    </source>
</evidence>
<dbReference type="Proteomes" id="UP000262583">
    <property type="component" value="Chromosome"/>
</dbReference>
<feature type="transmembrane region" description="Helical" evidence="1">
    <location>
        <begin position="230"/>
        <end position="248"/>
    </location>
</feature>
<keyword evidence="1" id="KW-0812">Transmembrane</keyword>
<evidence type="ECO:0000256" key="1">
    <source>
        <dbReference type="SAM" id="Phobius"/>
    </source>
</evidence>
<gene>
    <name evidence="2" type="ORF">BRCON_0033</name>
</gene>
<reference evidence="2 3" key="1">
    <citation type="submission" date="2018-05" db="EMBL/GenBank/DDBJ databases">
        <title>A metagenomic window into the 2 km-deep terrestrial subsurface aquifer revealed taxonomically and functionally diverse microbial community comprising novel uncultured bacterial lineages.</title>
        <authorList>
            <person name="Kadnikov V.V."/>
            <person name="Mardanov A.V."/>
            <person name="Beletsky A.V."/>
            <person name="Banks D."/>
            <person name="Pimenov N.V."/>
            <person name="Frank Y.A."/>
            <person name="Karnachuk O.V."/>
            <person name="Ravin N.V."/>
        </authorList>
    </citation>
    <scope>NUCLEOTIDE SEQUENCE [LARGE SCALE GENOMIC DNA]</scope>
    <source>
        <strain evidence="2">BY</strain>
    </source>
</reference>
<sequence length="557" mass="62329">MALGRYVVEHGQIPKTDLFSHTAVGREWISSGWLASVLMHLLFSRFGPAGLVGMVFTVLAVCWVGIYLLGVRRARSGHTMILVLIAAALAAYLRFNPRPDLWSIFFTPAVALLLLVGDYAASSPRRAVLAGLALPCVMLLWANLHAGFLAGLILIAIAALFRWRAWWAYSTPARYVWLSGIFLSFLAWIANPYGVRVLALAAKIRAIPGVRMLIFEWMPMVYLPGFNLPMAAYVGFGALVALGTYLMWRGRQTDKQSARDWHVVAALFLVLFALWQRRQAGLCAAALPVLLLPYLPSLEARLRTWGAKVPALVVAATIFICSLQVKGVLEAGEGWPVAALNARMLPCAATEFLERFRPPEQLFNSYGFGGYFMYFLGPRLKVFLDGRLDVYAPQTWLDYLAAEENRLTIEQVCARYGINTFAIEARDAFGDPVHLVNRLSQHPEWALMFYDDDSAIFVKRSAMSEEQRAQEIRYASPYQLQKFLQAVEDPQTQAAALTELRRVVEISNGCAYSYALAAWAAWRTGEQDAVSRYLAKAFERDPQCPLAKQLVEQMRAR</sequence>
<dbReference type="EMBL" id="CP030759">
    <property type="protein sequence ID" value="AXA34810.1"/>
    <property type="molecule type" value="Genomic_DNA"/>
</dbReference>
<proteinExistence type="predicted"/>
<feature type="transmembrane region" description="Helical" evidence="1">
    <location>
        <begin position="128"/>
        <end position="161"/>
    </location>
</feature>
<keyword evidence="1" id="KW-0472">Membrane</keyword>
<feature type="transmembrane region" description="Helical" evidence="1">
    <location>
        <begin position="260"/>
        <end position="276"/>
    </location>
</feature>
<name>A0A2Z4Y134_SUMC1</name>
<accession>A0A2Z4Y134</accession>
<feature type="transmembrane region" description="Helical" evidence="1">
    <location>
        <begin position="101"/>
        <end position="121"/>
    </location>
</feature>
<dbReference type="KEGG" id="schv:BRCON_0033"/>
<feature type="transmembrane region" description="Helical" evidence="1">
    <location>
        <begin position="173"/>
        <end position="190"/>
    </location>
</feature>
<evidence type="ECO:0008006" key="4">
    <source>
        <dbReference type="Google" id="ProtNLM"/>
    </source>
</evidence>
<organism evidence="2 3">
    <name type="scientific">Sumerlaea chitinivorans</name>
    <dbReference type="NCBI Taxonomy" id="2250252"/>
    <lineage>
        <taxon>Bacteria</taxon>
        <taxon>Candidatus Sumerlaeota</taxon>
        <taxon>Candidatus Sumerlaeia</taxon>
        <taxon>Candidatus Sumerlaeales</taxon>
        <taxon>Candidatus Sumerlaeaceae</taxon>
        <taxon>Candidatus Sumerlaea</taxon>
    </lineage>
</organism>
<feature type="transmembrane region" description="Helical" evidence="1">
    <location>
        <begin position="46"/>
        <end position="70"/>
    </location>
</feature>
<dbReference type="AlphaFoldDB" id="A0A2Z4Y134"/>
<protein>
    <recommendedName>
        <fullName evidence="4">Tetratricopeptide repeat protein</fullName>
    </recommendedName>
</protein>
<evidence type="ECO:0000313" key="3">
    <source>
        <dbReference type="Proteomes" id="UP000262583"/>
    </source>
</evidence>